<feature type="transmembrane region" description="Helical" evidence="3">
    <location>
        <begin position="221"/>
        <end position="244"/>
    </location>
</feature>
<keyword evidence="3" id="KW-1133">Transmembrane helix</keyword>
<dbReference type="EMBL" id="SSNT01000013">
    <property type="protein sequence ID" value="THF77839.1"/>
    <property type="molecule type" value="Genomic_DNA"/>
</dbReference>
<dbReference type="Proteomes" id="UP000310334">
    <property type="component" value="Unassembled WGS sequence"/>
</dbReference>
<proteinExistence type="inferred from homology"/>
<feature type="compositionally biased region" description="Polar residues" evidence="2">
    <location>
        <begin position="431"/>
        <end position="442"/>
    </location>
</feature>
<protein>
    <submittedName>
        <fullName evidence="4">Type VII secretion protein EssB</fullName>
    </submittedName>
</protein>
<sequence length="442" mass="51754">MSTQKDLSYLAEKLEADIKRDKQTISFTFQIEKIKLDNPAEISFLKEINPKIKKEIHMMDDKLSILHTIPNTYTFLPKLEQVDERDRLMIAYKLVQQAEYHSLTRIHLLVCPENIVLDQGLNPTFLHYGVKESLPPYEKNSDQLVKEVKATVAAIVDKQFSFEQYVHYAETLKLNEFTKRVCLANSLNELMDIIEERIQQVTKEKSLLMTVNKKTWKRNRYVLYGLILCFIPALIYSIYSLFFLQPKQTSFIHAQEKFLNNEYSEVVTVLQPYDIEDMPKVTQYQLSLSYIINESLAEEQKENIRNTVTLQSDPQYLEYWILIGRGNAEEALDIARYLEDRSLILYGLIKYKEQVKIDDDLEREERQQLLAEIEEETKEYQQEMKEEQAAEQEAEQSVSGQTEEQSNAEQTEVKSKAVTETLNKNEEKQSAETTVQETKPPE</sequence>
<name>A0A4S4BXJ1_9BACI</name>
<dbReference type="OrthoDB" id="4975281at2"/>
<comment type="caution">
    <text evidence="4">The sequence shown here is derived from an EMBL/GenBank/DDBJ whole genome shotgun (WGS) entry which is preliminary data.</text>
</comment>
<comment type="similarity">
    <text evidence="1">Belongs to the EssB family.</text>
</comment>
<reference evidence="4 5" key="1">
    <citation type="submission" date="2019-04" db="EMBL/GenBank/DDBJ databases">
        <title>Bacillus sediminilitoris sp. nov., isolated from a tidal flat sediment on the East China Sea.</title>
        <authorList>
            <person name="Wei Y."/>
            <person name="Mao H."/>
            <person name="Fang J."/>
        </authorList>
    </citation>
    <scope>NUCLEOTIDE SEQUENCE [LARGE SCALE GENOMIC DNA]</scope>
    <source>
        <strain evidence="4 5">DSL-17</strain>
    </source>
</reference>
<feature type="region of interest" description="Disordered" evidence="2">
    <location>
        <begin position="378"/>
        <end position="442"/>
    </location>
</feature>
<accession>A0A4S4BXJ1</accession>
<keyword evidence="5" id="KW-1185">Reference proteome</keyword>
<dbReference type="Gene3D" id="1.10.510.10">
    <property type="entry name" value="Transferase(Phosphotransferase) domain 1"/>
    <property type="match status" value="1"/>
</dbReference>
<dbReference type="InterPro" id="IPR018778">
    <property type="entry name" value="T7SS_EssB"/>
</dbReference>
<keyword evidence="3" id="KW-0472">Membrane</keyword>
<feature type="compositionally biased region" description="Polar residues" evidence="2">
    <location>
        <begin position="397"/>
        <end position="410"/>
    </location>
</feature>
<gene>
    <name evidence="4" type="primary">essB</name>
    <name evidence="4" type="ORF">E6W99_17295</name>
</gene>
<dbReference type="RefSeq" id="WP_136356131.1">
    <property type="nucleotide sequence ID" value="NZ_CP046266.1"/>
</dbReference>
<dbReference type="Gene3D" id="1.25.40.680">
    <property type="entry name" value="Type VII secretion system EssB, C-terminal-like domain"/>
    <property type="match status" value="1"/>
</dbReference>
<keyword evidence="3" id="KW-0812">Transmembrane</keyword>
<evidence type="ECO:0000313" key="5">
    <source>
        <dbReference type="Proteomes" id="UP000310334"/>
    </source>
</evidence>
<dbReference type="InterPro" id="IPR042565">
    <property type="entry name" value="T7SS_EssB_C"/>
</dbReference>
<dbReference type="AlphaFoldDB" id="A0A4S4BXJ1"/>
<organism evidence="4 5">
    <name type="scientific">Metabacillus sediminilitoris</name>
    <dbReference type="NCBI Taxonomy" id="2567941"/>
    <lineage>
        <taxon>Bacteria</taxon>
        <taxon>Bacillati</taxon>
        <taxon>Bacillota</taxon>
        <taxon>Bacilli</taxon>
        <taxon>Bacillales</taxon>
        <taxon>Bacillaceae</taxon>
        <taxon>Metabacillus</taxon>
    </lineage>
</organism>
<evidence type="ECO:0000256" key="2">
    <source>
        <dbReference type="SAM" id="MobiDB-lite"/>
    </source>
</evidence>
<feature type="compositionally biased region" description="Basic and acidic residues" evidence="2">
    <location>
        <begin position="411"/>
        <end position="430"/>
    </location>
</feature>
<feature type="compositionally biased region" description="Basic and acidic residues" evidence="2">
    <location>
        <begin position="378"/>
        <end position="388"/>
    </location>
</feature>
<dbReference type="Pfam" id="PF10140">
    <property type="entry name" value="YukC"/>
    <property type="match status" value="1"/>
</dbReference>
<evidence type="ECO:0000256" key="3">
    <source>
        <dbReference type="SAM" id="Phobius"/>
    </source>
</evidence>
<evidence type="ECO:0000256" key="1">
    <source>
        <dbReference type="ARBA" id="ARBA00010163"/>
    </source>
</evidence>
<evidence type="ECO:0000313" key="4">
    <source>
        <dbReference type="EMBL" id="THF77839.1"/>
    </source>
</evidence>
<dbReference type="NCBIfam" id="TIGR03926">
    <property type="entry name" value="T7_EssB"/>
    <property type="match status" value="1"/>
</dbReference>